<sequence length="257" mass="26855">MTGRGLLEGQVALVTGAGGGIGRGIAMRFAQEGAAVVLHCRTAVEAAGEVASRIRESGGRALVVRGDLTGEDVCRRVVREAADWGDGRLTALVNNAGVQPTRELPGMTVAEWRAVVDTDLSSVFACTQAAAEVMREQEGGGSVTHIASIEATHPAPLHAHYSAAKAAVVMHARSAALEYGPFGIRVNTVSPGLIHREGLEKAWPEGVRRWERAAPTGRLGRPEDVGDACVFLASGLASWVTGHDLVVDGGVSARPTW</sequence>
<organism evidence="3">
    <name type="scientific">Streptomyces sp. NBC_00180</name>
    <dbReference type="NCBI Taxonomy" id="2903632"/>
    <lineage>
        <taxon>Bacteria</taxon>
        <taxon>Bacillati</taxon>
        <taxon>Actinomycetota</taxon>
        <taxon>Actinomycetes</taxon>
        <taxon>Kitasatosporales</taxon>
        <taxon>Streptomycetaceae</taxon>
        <taxon>Streptomyces</taxon>
    </lineage>
</organism>
<dbReference type="SUPFAM" id="SSF51735">
    <property type="entry name" value="NAD(P)-binding Rossmann-fold domains"/>
    <property type="match status" value="1"/>
</dbReference>
<dbReference type="PANTHER" id="PTHR43639:SF1">
    <property type="entry name" value="SHORT-CHAIN DEHYDROGENASE_REDUCTASE FAMILY PROTEIN"/>
    <property type="match status" value="1"/>
</dbReference>
<dbReference type="PRINTS" id="PR00080">
    <property type="entry name" value="SDRFAMILY"/>
</dbReference>
<protein>
    <submittedName>
        <fullName evidence="3">SDR family oxidoreductase</fullName>
    </submittedName>
</protein>
<dbReference type="EMBL" id="CP108140">
    <property type="protein sequence ID" value="WTP87587.1"/>
    <property type="molecule type" value="Genomic_DNA"/>
</dbReference>
<reference evidence="3" key="1">
    <citation type="submission" date="2022-10" db="EMBL/GenBank/DDBJ databases">
        <title>The complete genomes of actinobacterial strains from the NBC collection.</title>
        <authorList>
            <person name="Joergensen T.S."/>
            <person name="Alvarez Arevalo M."/>
            <person name="Sterndorff E.B."/>
            <person name="Faurdal D."/>
            <person name="Vuksanovic O."/>
            <person name="Mourched A.-S."/>
            <person name="Charusanti P."/>
            <person name="Shaw S."/>
            <person name="Blin K."/>
            <person name="Weber T."/>
        </authorList>
    </citation>
    <scope>NUCLEOTIDE SEQUENCE</scope>
    <source>
        <strain evidence="3">NBC 00180</strain>
    </source>
</reference>
<evidence type="ECO:0000313" key="3">
    <source>
        <dbReference type="EMBL" id="WTP87587.1"/>
    </source>
</evidence>
<dbReference type="CDD" id="cd05233">
    <property type="entry name" value="SDR_c"/>
    <property type="match status" value="1"/>
</dbReference>
<keyword evidence="2" id="KW-0560">Oxidoreductase</keyword>
<name>A0AAU1HZP2_9ACTN</name>
<dbReference type="InterPro" id="IPR002347">
    <property type="entry name" value="SDR_fam"/>
</dbReference>
<dbReference type="PANTHER" id="PTHR43639">
    <property type="entry name" value="OXIDOREDUCTASE, SHORT-CHAIN DEHYDROGENASE/REDUCTASE FAMILY (AFU_ORTHOLOGUE AFUA_5G02870)"/>
    <property type="match status" value="1"/>
</dbReference>
<dbReference type="GO" id="GO:0016491">
    <property type="term" value="F:oxidoreductase activity"/>
    <property type="evidence" value="ECO:0007669"/>
    <property type="project" value="UniProtKB-KW"/>
</dbReference>
<dbReference type="PRINTS" id="PR00081">
    <property type="entry name" value="GDHRDH"/>
</dbReference>
<dbReference type="Pfam" id="PF13561">
    <property type="entry name" value="adh_short_C2"/>
    <property type="match status" value="1"/>
</dbReference>
<proteinExistence type="inferred from homology"/>
<evidence type="ECO:0000256" key="1">
    <source>
        <dbReference type="ARBA" id="ARBA00006484"/>
    </source>
</evidence>
<dbReference type="Gene3D" id="3.40.50.720">
    <property type="entry name" value="NAD(P)-binding Rossmann-like Domain"/>
    <property type="match status" value="1"/>
</dbReference>
<dbReference type="FunFam" id="3.40.50.720:FF:000084">
    <property type="entry name" value="Short-chain dehydrogenase reductase"/>
    <property type="match status" value="1"/>
</dbReference>
<comment type="similarity">
    <text evidence="1">Belongs to the short-chain dehydrogenases/reductases (SDR) family.</text>
</comment>
<evidence type="ECO:0000256" key="2">
    <source>
        <dbReference type="ARBA" id="ARBA00023002"/>
    </source>
</evidence>
<gene>
    <name evidence="3" type="ORF">OG477_20420</name>
</gene>
<dbReference type="InterPro" id="IPR036291">
    <property type="entry name" value="NAD(P)-bd_dom_sf"/>
</dbReference>
<accession>A0AAU1HZP2</accession>
<dbReference type="AlphaFoldDB" id="A0AAU1HZP2"/>